<dbReference type="InterPro" id="IPR037272">
    <property type="entry name" value="SNS_sf"/>
</dbReference>
<comment type="subcellular location">
    <subcellularLocation>
        <location evidence="1">Membrane</location>
        <topology evidence="1">Multi-pass membrane protein</topology>
    </subcellularLocation>
</comment>
<feature type="region of interest" description="Disordered" evidence="6">
    <location>
        <begin position="1"/>
        <end position="28"/>
    </location>
</feature>
<dbReference type="InterPro" id="IPR047218">
    <property type="entry name" value="YocR/YhdH-like"/>
</dbReference>
<keyword evidence="8" id="KW-0614">Plasmid</keyword>
<accession>A0A2K9NJQ7</accession>
<name>A0A2K9NJQ7_9PROT</name>
<dbReference type="GO" id="GO:0016020">
    <property type="term" value="C:membrane"/>
    <property type="evidence" value="ECO:0007669"/>
    <property type="project" value="UniProtKB-SubCell"/>
</dbReference>
<proteinExistence type="predicted"/>
<dbReference type="SUPFAM" id="SSF161070">
    <property type="entry name" value="SNF-like"/>
    <property type="match status" value="1"/>
</dbReference>
<dbReference type="PRINTS" id="PR00176">
    <property type="entry name" value="NANEUSMPORT"/>
</dbReference>
<dbReference type="Proteomes" id="UP000234752">
    <property type="component" value="Plasmid unnamed1"/>
</dbReference>
<feature type="transmembrane region" description="Helical" evidence="7">
    <location>
        <begin position="320"/>
        <end position="343"/>
    </location>
</feature>
<keyword evidence="3 7" id="KW-0812">Transmembrane</keyword>
<evidence type="ECO:0000313" key="8">
    <source>
        <dbReference type="EMBL" id="AUN33318.1"/>
    </source>
</evidence>
<feature type="transmembrane region" description="Helical" evidence="7">
    <location>
        <begin position="364"/>
        <end position="386"/>
    </location>
</feature>
<keyword evidence="4 7" id="KW-1133">Transmembrane helix</keyword>
<geneLocation type="plasmid" evidence="8 9">
    <name>unnamed1</name>
</geneLocation>
<dbReference type="PANTHER" id="PTHR42948">
    <property type="entry name" value="TRANSPORTER"/>
    <property type="match status" value="1"/>
</dbReference>
<evidence type="ECO:0000256" key="5">
    <source>
        <dbReference type="ARBA" id="ARBA00023136"/>
    </source>
</evidence>
<organism evidence="8 9">
    <name type="scientific">Niveispirillum cyanobacteriorum</name>
    <dbReference type="NCBI Taxonomy" id="1612173"/>
    <lineage>
        <taxon>Bacteria</taxon>
        <taxon>Pseudomonadati</taxon>
        <taxon>Pseudomonadota</taxon>
        <taxon>Alphaproteobacteria</taxon>
        <taxon>Rhodospirillales</taxon>
        <taxon>Azospirillaceae</taxon>
        <taxon>Niveispirillum</taxon>
    </lineage>
</organism>
<feature type="transmembrane region" description="Helical" evidence="7">
    <location>
        <begin position="242"/>
        <end position="262"/>
    </location>
</feature>
<feature type="transmembrane region" description="Helical" evidence="7">
    <location>
        <begin position="64"/>
        <end position="83"/>
    </location>
</feature>
<protein>
    <submittedName>
        <fullName evidence="8">Sodium-dependent transporter</fullName>
    </submittedName>
</protein>
<dbReference type="CDD" id="cd10336">
    <property type="entry name" value="SLC6sbd_Tyt1-Like"/>
    <property type="match status" value="1"/>
</dbReference>
<sequence length="471" mass="49943">MGPGFRRDDEEGVGNRKIRGPPMSSQPREQWSSRLAFLLSTIGSAVGLANIWRFPYTVGTGGGAVFLLTFLLSVAALALPLLIAELMVGRRYRVSPPNAIRAAAVEAGASPRWRFLGLAGVAAAILVLSFYSVVGGWVMAYILDPAADSAGIAQARFDGLVGDPVRLFAWSSLFLWATVAISMRGITGGVELANKVMTPILFLLLLAMAGYAMLVGDVAAAARFLFTPDFSKVTPDVLLDAFGQAFFALGVGATNLMAYGSYMDRGEKVIRSSVIIVGSAVFVSLLSGFAVFPVLFAMGLDPAGGPALTFVTLPYMFAHMPGGSVVGVAFFVLLFAAAITSAISMMEAPVSFLTERLGWKRAHAALLSGGLSWGLCLLSVLSFNIWSDVKPLAWAGLLTDKTFFGLFDYLTSNIVLPGGGCLIAVLVGWKISRAVQSGELGEGLAFRAWRFCIRWLAPLALAVIFAAKVVE</sequence>
<feature type="transmembrane region" description="Helical" evidence="7">
    <location>
        <begin position="199"/>
        <end position="222"/>
    </location>
</feature>
<dbReference type="NCBIfam" id="NF037979">
    <property type="entry name" value="Na_transp"/>
    <property type="match status" value="1"/>
</dbReference>
<dbReference type="PROSITE" id="PS50267">
    <property type="entry name" value="NA_NEUROTRAN_SYMP_3"/>
    <property type="match status" value="1"/>
</dbReference>
<dbReference type="AlphaFoldDB" id="A0A2K9NJQ7"/>
<dbReference type="InterPro" id="IPR000175">
    <property type="entry name" value="Na/ntran_symport"/>
</dbReference>
<gene>
    <name evidence="8" type="ORF">C0V82_23385</name>
</gene>
<keyword evidence="2" id="KW-0813">Transport</keyword>
<feature type="transmembrane region" description="Helical" evidence="7">
    <location>
        <begin position="406"/>
        <end position="431"/>
    </location>
</feature>
<evidence type="ECO:0000256" key="4">
    <source>
        <dbReference type="ARBA" id="ARBA00022989"/>
    </source>
</evidence>
<dbReference type="PANTHER" id="PTHR42948:SF1">
    <property type="entry name" value="TRANSPORTER"/>
    <property type="match status" value="1"/>
</dbReference>
<keyword evidence="5 7" id="KW-0472">Membrane</keyword>
<reference evidence="8 9" key="1">
    <citation type="submission" date="2017-12" db="EMBL/GenBank/DDBJ databases">
        <title>Genomes of bacteria within cyanobacterial aggregates.</title>
        <authorList>
            <person name="Cai H."/>
        </authorList>
    </citation>
    <scope>NUCLEOTIDE SEQUENCE [LARGE SCALE GENOMIC DNA]</scope>
    <source>
        <strain evidence="8 9">TH16</strain>
        <plasmid evidence="8 9">unnamed1</plasmid>
    </source>
</reference>
<feature type="transmembrane region" description="Helical" evidence="7">
    <location>
        <begin position="115"/>
        <end position="143"/>
    </location>
</feature>
<evidence type="ECO:0000256" key="2">
    <source>
        <dbReference type="ARBA" id="ARBA00022448"/>
    </source>
</evidence>
<feature type="transmembrane region" description="Helical" evidence="7">
    <location>
        <begin position="274"/>
        <end position="300"/>
    </location>
</feature>
<feature type="transmembrane region" description="Helical" evidence="7">
    <location>
        <begin position="167"/>
        <end position="187"/>
    </location>
</feature>
<feature type="transmembrane region" description="Helical" evidence="7">
    <location>
        <begin position="35"/>
        <end position="52"/>
    </location>
</feature>
<evidence type="ECO:0000256" key="6">
    <source>
        <dbReference type="SAM" id="MobiDB-lite"/>
    </source>
</evidence>
<keyword evidence="9" id="KW-1185">Reference proteome</keyword>
<evidence type="ECO:0000256" key="7">
    <source>
        <dbReference type="SAM" id="Phobius"/>
    </source>
</evidence>
<dbReference type="Pfam" id="PF00209">
    <property type="entry name" value="SNF"/>
    <property type="match status" value="2"/>
</dbReference>
<evidence type="ECO:0000313" key="9">
    <source>
        <dbReference type="Proteomes" id="UP000234752"/>
    </source>
</evidence>
<dbReference type="KEGG" id="ncb:C0V82_23385"/>
<dbReference type="EMBL" id="CP025613">
    <property type="protein sequence ID" value="AUN33318.1"/>
    <property type="molecule type" value="Genomic_DNA"/>
</dbReference>
<evidence type="ECO:0000256" key="1">
    <source>
        <dbReference type="ARBA" id="ARBA00004141"/>
    </source>
</evidence>
<evidence type="ECO:0000256" key="3">
    <source>
        <dbReference type="ARBA" id="ARBA00022692"/>
    </source>
</evidence>